<keyword evidence="3" id="KW-1185">Reference proteome</keyword>
<dbReference type="Proteomes" id="UP000231259">
    <property type="component" value="Unassembled WGS sequence"/>
</dbReference>
<name>A0A2G8RIG9_9RHOB</name>
<dbReference type="PROSITE" id="PS51257">
    <property type="entry name" value="PROKAR_LIPOPROTEIN"/>
    <property type="match status" value="1"/>
</dbReference>
<keyword evidence="1" id="KW-0812">Transmembrane</keyword>
<protein>
    <submittedName>
        <fullName evidence="2">Uncharacterized protein</fullName>
    </submittedName>
</protein>
<evidence type="ECO:0000313" key="2">
    <source>
        <dbReference type="EMBL" id="PIL21201.1"/>
    </source>
</evidence>
<keyword evidence="1" id="KW-1133">Transmembrane helix</keyword>
<keyword evidence="1" id="KW-0472">Membrane</keyword>
<dbReference type="AlphaFoldDB" id="A0A2G8RIG9"/>
<proteinExistence type="predicted"/>
<evidence type="ECO:0000313" key="3">
    <source>
        <dbReference type="Proteomes" id="UP000231259"/>
    </source>
</evidence>
<comment type="caution">
    <text evidence="2">The sequence shown here is derived from an EMBL/GenBank/DDBJ whole genome shotgun (WGS) entry which is preliminary data.</text>
</comment>
<accession>A0A2G8RIG9</accession>
<sequence>MAHRRMRDAVLRRFVRGPSPWQVVCTVIALGSCILFFGDINGNTAETDLAMFIRTYDDSDQVDFLLSRVDQWF</sequence>
<reference evidence="2 3" key="1">
    <citation type="submission" date="2013-09" db="EMBL/GenBank/DDBJ databases">
        <title>Genome sequencing of Phaeobacter antarcticus sp. nov. SM1211.</title>
        <authorList>
            <person name="Zhang X.-Y."/>
            <person name="Liu C."/>
            <person name="Chen X.-L."/>
            <person name="Xie B.-B."/>
            <person name="Qin Q.-L."/>
            <person name="Rong J.-C."/>
            <person name="Zhang Y.-Z."/>
        </authorList>
    </citation>
    <scope>NUCLEOTIDE SEQUENCE [LARGE SCALE GENOMIC DNA]</scope>
    <source>
        <strain evidence="2 3">SM1211</strain>
    </source>
</reference>
<evidence type="ECO:0000256" key="1">
    <source>
        <dbReference type="SAM" id="Phobius"/>
    </source>
</evidence>
<organism evidence="2 3">
    <name type="scientific">Puniceibacterium antarcticum</name>
    <dbReference type="NCBI Taxonomy" id="1206336"/>
    <lineage>
        <taxon>Bacteria</taxon>
        <taxon>Pseudomonadati</taxon>
        <taxon>Pseudomonadota</taxon>
        <taxon>Alphaproteobacteria</taxon>
        <taxon>Rhodobacterales</taxon>
        <taxon>Paracoccaceae</taxon>
        <taxon>Puniceibacterium</taxon>
    </lineage>
</organism>
<gene>
    <name evidence="2" type="ORF">P775_05670</name>
</gene>
<dbReference type="EMBL" id="AWWI01000045">
    <property type="protein sequence ID" value="PIL21201.1"/>
    <property type="molecule type" value="Genomic_DNA"/>
</dbReference>
<feature type="transmembrane region" description="Helical" evidence="1">
    <location>
        <begin position="21"/>
        <end position="38"/>
    </location>
</feature>